<dbReference type="PANTHER" id="PTHR38011">
    <property type="entry name" value="DIHYDROFOLATE REDUCTASE FAMILY PROTEIN (AFU_ORTHOLOGUE AFUA_8G06820)"/>
    <property type="match status" value="1"/>
</dbReference>
<name>A0A5S4HFE3_9ACTN</name>
<dbReference type="GO" id="GO:0016787">
    <property type="term" value="F:hydrolase activity"/>
    <property type="evidence" value="ECO:0007669"/>
    <property type="project" value="UniProtKB-KW"/>
</dbReference>
<dbReference type="Gene3D" id="3.40.50.1820">
    <property type="entry name" value="alpha/beta hydrolase"/>
    <property type="match status" value="1"/>
</dbReference>
<dbReference type="Pfam" id="PF01872">
    <property type="entry name" value="RibD_C"/>
    <property type="match status" value="1"/>
</dbReference>
<keyword evidence="3" id="KW-0378">Hydrolase</keyword>
<proteinExistence type="predicted"/>
<comment type="caution">
    <text evidence="3">The sequence shown here is derived from an EMBL/GenBank/DDBJ whole genome shotgun (WGS) entry which is preliminary data.</text>
</comment>
<gene>
    <name evidence="3" type="ORF">ETD96_18010</name>
</gene>
<dbReference type="Proteomes" id="UP000305238">
    <property type="component" value="Unassembled WGS sequence"/>
</dbReference>
<accession>A0A5S4HFE3</accession>
<dbReference type="SUPFAM" id="SSF53597">
    <property type="entry name" value="Dihydrofolate reductase-like"/>
    <property type="match status" value="1"/>
</dbReference>
<evidence type="ECO:0000313" key="3">
    <source>
        <dbReference type="EMBL" id="TMR37660.1"/>
    </source>
</evidence>
<dbReference type="InterPro" id="IPR050765">
    <property type="entry name" value="Riboflavin_Biosynth_HTPR"/>
</dbReference>
<dbReference type="Pfam" id="PF12697">
    <property type="entry name" value="Abhydrolase_6"/>
    <property type="match status" value="1"/>
</dbReference>
<organism evidence="3 4">
    <name type="scientific">Actinomadura geliboluensis</name>
    <dbReference type="NCBI Taxonomy" id="882440"/>
    <lineage>
        <taxon>Bacteria</taxon>
        <taxon>Bacillati</taxon>
        <taxon>Actinomycetota</taxon>
        <taxon>Actinomycetes</taxon>
        <taxon>Streptosporangiales</taxon>
        <taxon>Thermomonosporaceae</taxon>
        <taxon>Actinomadura</taxon>
    </lineage>
</organism>
<dbReference type="AlphaFoldDB" id="A0A5S4HFE3"/>
<dbReference type="InterPro" id="IPR029058">
    <property type="entry name" value="AB_hydrolase_fold"/>
</dbReference>
<feature type="domain" description="Bacterial bifunctional deaminase-reductase C-terminal" evidence="1">
    <location>
        <begin position="2"/>
        <end position="169"/>
    </location>
</feature>
<protein>
    <submittedName>
        <fullName evidence="3">Alpha/beta fold hydrolase</fullName>
    </submittedName>
</protein>
<sequence>MRKIIVSEFTTLDGVIERPGELGWAFRFDRGEEGDALKADEVRSAGALLLGRTTYEGFAQAWPRQTGEFADTMNRMPKYVVSSTLDDPEWDNTTVITLDDVAELKRQPGEDILVNGSARLVQALAERGLVDEYRLLVHPVMLGGGQRLFGDGAEAAELRLVESRPVGGDGIVLLTYRPRHRTATSADGTSIAYDRVGAGPAVVLVQGAFSTRSDPIMTGIAGALAATHTVYTYDRRGRGDSGDTAPYDVRREIEDLTALIEAAGGTALVFGGSSGGALALEAAAAGAPISRLAVFEPPYVTAPGGSLPSAKDLGALVEQGRRGDAVELFLTAGAEMPPEAVAGMKAQPFWPQIEDVAHTLAYEAAVVGAGPVPERLSTVAVPTLVLAGSASTDRMRDAAQAVAGLLPDARLEWLEGQAHGQVDPESIGAAVGGFFTA</sequence>
<dbReference type="InterPro" id="IPR000073">
    <property type="entry name" value="AB_hydrolase_1"/>
</dbReference>
<evidence type="ECO:0000313" key="4">
    <source>
        <dbReference type="Proteomes" id="UP000305238"/>
    </source>
</evidence>
<dbReference type="Gene3D" id="3.40.430.10">
    <property type="entry name" value="Dihydrofolate Reductase, subunit A"/>
    <property type="match status" value="1"/>
</dbReference>
<dbReference type="EMBL" id="VCKZ01000121">
    <property type="protein sequence ID" value="TMR37660.1"/>
    <property type="molecule type" value="Genomic_DNA"/>
</dbReference>
<dbReference type="SUPFAM" id="SSF53474">
    <property type="entry name" value="alpha/beta-Hydrolases"/>
    <property type="match status" value="1"/>
</dbReference>
<dbReference type="InterPro" id="IPR002734">
    <property type="entry name" value="RibDG_C"/>
</dbReference>
<dbReference type="RefSeq" id="WP_138637621.1">
    <property type="nucleotide sequence ID" value="NZ_JASWDG010000010.1"/>
</dbReference>
<dbReference type="GO" id="GO:0009231">
    <property type="term" value="P:riboflavin biosynthetic process"/>
    <property type="evidence" value="ECO:0007669"/>
    <property type="project" value="InterPro"/>
</dbReference>
<reference evidence="3 4" key="1">
    <citation type="submission" date="2019-05" db="EMBL/GenBank/DDBJ databases">
        <title>Draft genome sequence of Actinomadura geliboluensis A8036.</title>
        <authorList>
            <person name="Saricaoglu S."/>
            <person name="Isik K."/>
        </authorList>
    </citation>
    <scope>NUCLEOTIDE SEQUENCE [LARGE SCALE GENOMIC DNA]</scope>
    <source>
        <strain evidence="3 4">A8036</strain>
    </source>
</reference>
<evidence type="ECO:0000259" key="2">
    <source>
        <dbReference type="Pfam" id="PF12697"/>
    </source>
</evidence>
<dbReference type="PANTHER" id="PTHR38011:SF11">
    <property type="entry name" value="2,5-DIAMINO-6-RIBOSYLAMINO-4(3H)-PYRIMIDINONE 5'-PHOSPHATE REDUCTASE"/>
    <property type="match status" value="1"/>
</dbReference>
<feature type="domain" description="AB hydrolase-1" evidence="2">
    <location>
        <begin position="202"/>
        <end position="419"/>
    </location>
</feature>
<dbReference type="InterPro" id="IPR024072">
    <property type="entry name" value="DHFR-like_dom_sf"/>
</dbReference>
<keyword evidence="4" id="KW-1185">Reference proteome</keyword>
<dbReference type="GO" id="GO:0008703">
    <property type="term" value="F:5-amino-6-(5-phosphoribosylamino)uracil reductase activity"/>
    <property type="evidence" value="ECO:0007669"/>
    <property type="project" value="InterPro"/>
</dbReference>
<dbReference type="OrthoDB" id="63519at2"/>
<evidence type="ECO:0000259" key="1">
    <source>
        <dbReference type="Pfam" id="PF01872"/>
    </source>
</evidence>